<keyword evidence="1" id="KW-0472">Membrane</keyword>
<feature type="transmembrane region" description="Helical" evidence="1">
    <location>
        <begin position="93"/>
        <end position="111"/>
    </location>
</feature>
<dbReference type="EMBL" id="ASPP01022582">
    <property type="protein sequence ID" value="ETO11307.1"/>
    <property type="molecule type" value="Genomic_DNA"/>
</dbReference>
<proteinExistence type="predicted"/>
<dbReference type="Proteomes" id="UP000023152">
    <property type="component" value="Unassembled WGS sequence"/>
</dbReference>
<protein>
    <submittedName>
        <fullName evidence="2">Uncharacterized protein</fullName>
    </submittedName>
</protein>
<dbReference type="AlphaFoldDB" id="X6MCX8"/>
<comment type="caution">
    <text evidence="2">The sequence shown here is derived from an EMBL/GenBank/DDBJ whole genome shotgun (WGS) entry which is preliminary data.</text>
</comment>
<evidence type="ECO:0000313" key="2">
    <source>
        <dbReference type="EMBL" id="ETO11307.1"/>
    </source>
</evidence>
<feature type="transmembrane region" description="Helical" evidence="1">
    <location>
        <begin position="291"/>
        <end position="308"/>
    </location>
</feature>
<gene>
    <name evidence="2" type="ORF">RFI_26072</name>
</gene>
<evidence type="ECO:0000256" key="1">
    <source>
        <dbReference type="SAM" id="Phobius"/>
    </source>
</evidence>
<accession>X6MCX8</accession>
<organism evidence="2 3">
    <name type="scientific">Reticulomyxa filosa</name>
    <dbReference type="NCBI Taxonomy" id="46433"/>
    <lineage>
        <taxon>Eukaryota</taxon>
        <taxon>Sar</taxon>
        <taxon>Rhizaria</taxon>
        <taxon>Retaria</taxon>
        <taxon>Foraminifera</taxon>
        <taxon>Monothalamids</taxon>
        <taxon>Reticulomyxidae</taxon>
        <taxon>Reticulomyxa</taxon>
    </lineage>
</organism>
<keyword evidence="1" id="KW-1133">Transmembrane helix</keyword>
<keyword evidence="3" id="KW-1185">Reference proteome</keyword>
<name>X6MCX8_RETFI</name>
<keyword evidence="1" id="KW-0812">Transmembrane</keyword>
<evidence type="ECO:0000313" key="3">
    <source>
        <dbReference type="Proteomes" id="UP000023152"/>
    </source>
</evidence>
<sequence>MKRRMIQSTQSVVGPSSSLNIANKRTIAFPLVSNLMGTTPVPRRGYYSYEMFELNNYFDTKEFPSNYPQIHLCKNDPMLMIYLSLVKSKSIRLSNYIYVYICTYICVYLLLHKQLRDKDTKDMEKFRVVTQKILTLMFNQMLQYHYCEIGQVGEGDSMGNSTIESTTAMELMSTFRSQPTTYFPLTFSQTTKQTPFDSPFACVAGDRGLYGVALSDSGEHALRTVLQSFHPIIKSVVGTLKVEESFTQDKDGIIRSNRQAVAIMPKDIKSRIVLLFHPVIVQNELHSGIDALLRVIFSTLFLCFLFFTHQFKKKKKKKAGRK</sequence>
<reference evidence="2 3" key="1">
    <citation type="journal article" date="2013" name="Curr. Biol.">
        <title>The Genome of the Foraminiferan Reticulomyxa filosa.</title>
        <authorList>
            <person name="Glockner G."/>
            <person name="Hulsmann N."/>
            <person name="Schleicher M."/>
            <person name="Noegel A.A."/>
            <person name="Eichinger L."/>
            <person name="Gallinger C."/>
            <person name="Pawlowski J."/>
            <person name="Sierra R."/>
            <person name="Euteneuer U."/>
            <person name="Pillet L."/>
            <person name="Moustafa A."/>
            <person name="Platzer M."/>
            <person name="Groth M."/>
            <person name="Szafranski K."/>
            <person name="Schliwa M."/>
        </authorList>
    </citation>
    <scope>NUCLEOTIDE SEQUENCE [LARGE SCALE GENOMIC DNA]</scope>
</reference>